<evidence type="ECO:0000256" key="5">
    <source>
        <dbReference type="ARBA" id="ARBA00022448"/>
    </source>
</evidence>
<feature type="transmembrane region" description="Helical" evidence="13">
    <location>
        <begin position="130"/>
        <end position="152"/>
    </location>
</feature>
<evidence type="ECO:0000256" key="3">
    <source>
        <dbReference type="ARBA" id="ARBA00010199"/>
    </source>
</evidence>
<dbReference type="Pfam" id="PF01554">
    <property type="entry name" value="MatE"/>
    <property type="match status" value="2"/>
</dbReference>
<feature type="transmembrane region" description="Helical" evidence="13">
    <location>
        <begin position="379"/>
        <end position="400"/>
    </location>
</feature>
<reference evidence="14" key="2">
    <citation type="submission" date="2021-04" db="EMBL/GenBank/DDBJ databases">
        <authorList>
            <person name="Gilroy R."/>
        </authorList>
    </citation>
    <scope>NUCLEOTIDE SEQUENCE</scope>
    <source>
        <strain evidence="14">CHK188-4685</strain>
    </source>
</reference>
<comment type="subcellular location">
    <subcellularLocation>
        <location evidence="2">Cell membrane</location>
        <topology evidence="2">Multi-pass membrane protein</topology>
    </subcellularLocation>
</comment>
<reference evidence="14" key="1">
    <citation type="journal article" date="2021" name="PeerJ">
        <title>Extensive microbial diversity within the chicken gut microbiome revealed by metagenomics and culture.</title>
        <authorList>
            <person name="Gilroy R."/>
            <person name="Ravi A."/>
            <person name="Getino M."/>
            <person name="Pursley I."/>
            <person name="Horton D.L."/>
            <person name="Alikhan N.F."/>
            <person name="Baker D."/>
            <person name="Gharbi K."/>
            <person name="Hall N."/>
            <person name="Watson M."/>
            <person name="Adriaenssens E.M."/>
            <person name="Foster-Nyarko E."/>
            <person name="Jarju S."/>
            <person name="Secka A."/>
            <person name="Antonio M."/>
            <person name="Oren A."/>
            <person name="Chaudhuri R.R."/>
            <person name="La Ragione R."/>
            <person name="Hildebrand F."/>
            <person name="Pallen M.J."/>
        </authorList>
    </citation>
    <scope>NUCLEOTIDE SEQUENCE</scope>
    <source>
        <strain evidence="14">CHK188-4685</strain>
    </source>
</reference>
<evidence type="ECO:0000256" key="7">
    <source>
        <dbReference type="ARBA" id="ARBA00022475"/>
    </source>
</evidence>
<dbReference type="Proteomes" id="UP000886804">
    <property type="component" value="Unassembled WGS sequence"/>
</dbReference>
<keyword evidence="9 13" id="KW-1133">Transmembrane helix</keyword>
<dbReference type="InterPro" id="IPR002528">
    <property type="entry name" value="MATE_fam"/>
</dbReference>
<dbReference type="PANTHER" id="PTHR43298">
    <property type="entry name" value="MULTIDRUG RESISTANCE PROTEIN NORM-RELATED"/>
    <property type="match status" value="1"/>
</dbReference>
<comment type="function">
    <text evidence="1">Multidrug efflux pump.</text>
</comment>
<evidence type="ECO:0000256" key="1">
    <source>
        <dbReference type="ARBA" id="ARBA00003408"/>
    </source>
</evidence>
<evidence type="ECO:0000313" key="14">
    <source>
        <dbReference type="EMBL" id="HJB06943.1"/>
    </source>
</evidence>
<feature type="transmembrane region" description="Helical" evidence="13">
    <location>
        <begin position="60"/>
        <end position="81"/>
    </location>
</feature>
<evidence type="ECO:0000256" key="6">
    <source>
        <dbReference type="ARBA" id="ARBA00022449"/>
    </source>
</evidence>
<evidence type="ECO:0000256" key="13">
    <source>
        <dbReference type="SAM" id="Phobius"/>
    </source>
</evidence>
<organism evidence="14 15">
    <name type="scientific">Candidatus Enterocloster faecavium</name>
    <dbReference type="NCBI Taxonomy" id="2838560"/>
    <lineage>
        <taxon>Bacteria</taxon>
        <taxon>Bacillati</taxon>
        <taxon>Bacillota</taxon>
        <taxon>Clostridia</taxon>
        <taxon>Lachnospirales</taxon>
        <taxon>Lachnospiraceae</taxon>
        <taxon>Enterocloster</taxon>
    </lineage>
</organism>
<feature type="transmembrane region" description="Helical" evidence="13">
    <location>
        <begin position="324"/>
        <end position="345"/>
    </location>
</feature>
<dbReference type="EMBL" id="DWYS01000047">
    <property type="protein sequence ID" value="HJB06943.1"/>
    <property type="molecule type" value="Genomic_DNA"/>
</dbReference>
<evidence type="ECO:0000256" key="8">
    <source>
        <dbReference type="ARBA" id="ARBA00022692"/>
    </source>
</evidence>
<accession>A0A9D2L6K6</accession>
<dbReference type="NCBIfam" id="TIGR00797">
    <property type="entry name" value="matE"/>
    <property type="match status" value="1"/>
</dbReference>
<dbReference type="InterPro" id="IPR048279">
    <property type="entry name" value="MdtK-like"/>
</dbReference>
<proteinExistence type="inferred from homology"/>
<name>A0A9D2L6K6_9FIRM</name>
<evidence type="ECO:0000256" key="12">
    <source>
        <dbReference type="ARBA" id="ARBA00031636"/>
    </source>
</evidence>
<feature type="transmembrane region" description="Helical" evidence="13">
    <location>
        <begin position="101"/>
        <end position="123"/>
    </location>
</feature>
<sequence>MIDALILGWFNGSDAFGAAGIGGTVMNLFLFILTGACTGVCVILSYLYGKDDLKTFHREFFHAVFFGGLFTIFISIGFIFLSEPLLRLIQTPDSLIGLTSSYLHIILGGLIVCFANNLLAAVLRAVGNTLATLIFLGISIFTNLLLDIWFVAGLSLGISGAAWATILSQFIAAALSGIHLKIKYPQLMIHREDLRVDPALLMQTIRFASASALQQASIYIGKLLVQSVVNRLGTASINAYTAATRIEAFANSFGDSGSAAESVFIGQNTGAGNYKRAENGFRNGFRMMAALGMVMALLLFLSASPLCRLALPKDNLSSLSPAVYYLRVVAFFYPLCFIGCANVGYFQGTGHIHVPAVCSALQLSLRVILSWFLTRRMGLAGVALATGAGWALAVSMHLFARKFYSAPSL</sequence>
<dbReference type="InterPro" id="IPR050222">
    <property type="entry name" value="MATE_MdtK"/>
</dbReference>
<evidence type="ECO:0000256" key="9">
    <source>
        <dbReference type="ARBA" id="ARBA00022989"/>
    </source>
</evidence>
<keyword evidence="8 13" id="KW-0812">Transmembrane</keyword>
<feature type="transmembrane region" description="Helical" evidence="13">
    <location>
        <begin position="158"/>
        <end position="180"/>
    </location>
</feature>
<dbReference type="PIRSF" id="PIRSF006603">
    <property type="entry name" value="DinF"/>
    <property type="match status" value="1"/>
</dbReference>
<dbReference type="GO" id="GO:0042910">
    <property type="term" value="F:xenobiotic transmembrane transporter activity"/>
    <property type="evidence" value="ECO:0007669"/>
    <property type="project" value="InterPro"/>
</dbReference>
<protein>
    <recommendedName>
        <fullName evidence="4">Probable multidrug resistance protein NorM</fullName>
    </recommendedName>
    <alternativeName>
        <fullName evidence="12">Multidrug-efflux transporter</fullName>
    </alternativeName>
</protein>
<evidence type="ECO:0000313" key="15">
    <source>
        <dbReference type="Proteomes" id="UP000886804"/>
    </source>
</evidence>
<evidence type="ECO:0000256" key="10">
    <source>
        <dbReference type="ARBA" id="ARBA00023065"/>
    </source>
</evidence>
<gene>
    <name evidence="14" type="ORF">H9716_03675</name>
</gene>
<evidence type="ECO:0000256" key="2">
    <source>
        <dbReference type="ARBA" id="ARBA00004651"/>
    </source>
</evidence>
<dbReference type="AlphaFoldDB" id="A0A9D2L6K6"/>
<dbReference type="GO" id="GO:0005886">
    <property type="term" value="C:plasma membrane"/>
    <property type="evidence" value="ECO:0007669"/>
    <property type="project" value="UniProtKB-SubCell"/>
</dbReference>
<evidence type="ECO:0000256" key="4">
    <source>
        <dbReference type="ARBA" id="ARBA00020268"/>
    </source>
</evidence>
<keyword evidence="5" id="KW-0813">Transport</keyword>
<feature type="transmembrane region" description="Helical" evidence="13">
    <location>
        <begin position="285"/>
        <end position="304"/>
    </location>
</feature>
<feature type="transmembrane region" description="Helical" evidence="13">
    <location>
        <begin position="28"/>
        <end position="48"/>
    </location>
</feature>
<dbReference type="GO" id="GO:0015297">
    <property type="term" value="F:antiporter activity"/>
    <property type="evidence" value="ECO:0007669"/>
    <property type="project" value="UniProtKB-KW"/>
</dbReference>
<keyword evidence="11 13" id="KW-0472">Membrane</keyword>
<comment type="similarity">
    <text evidence="3">Belongs to the multi antimicrobial extrusion (MATE) (TC 2.A.66.1) family.</text>
</comment>
<comment type="caution">
    <text evidence="14">The sequence shown here is derived from an EMBL/GenBank/DDBJ whole genome shotgun (WGS) entry which is preliminary data.</text>
</comment>
<dbReference type="GO" id="GO:0006811">
    <property type="term" value="P:monoatomic ion transport"/>
    <property type="evidence" value="ECO:0007669"/>
    <property type="project" value="UniProtKB-KW"/>
</dbReference>
<dbReference type="PANTHER" id="PTHR43298:SF2">
    <property type="entry name" value="FMN_FAD EXPORTER YEEO-RELATED"/>
    <property type="match status" value="1"/>
</dbReference>
<evidence type="ECO:0000256" key="11">
    <source>
        <dbReference type="ARBA" id="ARBA00023136"/>
    </source>
</evidence>
<keyword evidence="6" id="KW-0050">Antiport</keyword>
<keyword evidence="10" id="KW-0406">Ion transport</keyword>
<keyword evidence="7" id="KW-1003">Cell membrane</keyword>